<reference evidence="2" key="1">
    <citation type="submission" date="2017-07" db="EMBL/GenBank/DDBJ databases">
        <title>Taro Niue Genome Assembly and Annotation.</title>
        <authorList>
            <person name="Atibalentja N."/>
            <person name="Keating K."/>
            <person name="Fields C.J."/>
        </authorList>
    </citation>
    <scope>NUCLEOTIDE SEQUENCE</scope>
    <source>
        <strain evidence="2">Niue_2</strain>
        <tissue evidence="2">Leaf</tissue>
    </source>
</reference>
<feature type="region of interest" description="Disordered" evidence="1">
    <location>
        <begin position="54"/>
        <end position="83"/>
    </location>
</feature>
<evidence type="ECO:0000313" key="3">
    <source>
        <dbReference type="Proteomes" id="UP000652761"/>
    </source>
</evidence>
<comment type="caution">
    <text evidence="2">The sequence shown here is derived from an EMBL/GenBank/DDBJ whole genome shotgun (WGS) entry which is preliminary data.</text>
</comment>
<feature type="compositionally biased region" description="Basic and acidic residues" evidence="1">
    <location>
        <begin position="74"/>
        <end position="83"/>
    </location>
</feature>
<evidence type="ECO:0000313" key="2">
    <source>
        <dbReference type="EMBL" id="MQL74486.1"/>
    </source>
</evidence>
<accession>A0A843TWH4</accession>
<dbReference type="OrthoDB" id="1702020at2759"/>
<dbReference type="InterPro" id="IPR038821">
    <property type="entry name" value="CLE45-like"/>
</dbReference>
<dbReference type="PANTHER" id="PTHR36726">
    <property type="entry name" value="CLAVATA3/ESR (CLE)-RELATED PROTEIN 45"/>
    <property type="match status" value="1"/>
</dbReference>
<dbReference type="AlphaFoldDB" id="A0A843TWH4"/>
<organism evidence="2 3">
    <name type="scientific">Colocasia esculenta</name>
    <name type="common">Wild taro</name>
    <name type="synonym">Arum esculentum</name>
    <dbReference type="NCBI Taxonomy" id="4460"/>
    <lineage>
        <taxon>Eukaryota</taxon>
        <taxon>Viridiplantae</taxon>
        <taxon>Streptophyta</taxon>
        <taxon>Embryophyta</taxon>
        <taxon>Tracheophyta</taxon>
        <taxon>Spermatophyta</taxon>
        <taxon>Magnoliopsida</taxon>
        <taxon>Liliopsida</taxon>
        <taxon>Araceae</taxon>
        <taxon>Aroideae</taxon>
        <taxon>Colocasieae</taxon>
        <taxon>Colocasia</taxon>
    </lineage>
</organism>
<dbReference type="Proteomes" id="UP000652761">
    <property type="component" value="Unassembled WGS sequence"/>
</dbReference>
<sequence>MLVGSLLTGPEKASGLRSIGFVLRWNEEPPSAAAAKSQHAMEGAETADLDVNTELAPSPLSFDPNRTSKRRVRRGSDPIHNRC</sequence>
<evidence type="ECO:0000256" key="1">
    <source>
        <dbReference type="SAM" id="MobiDB-lite"/>
    </source>
</evidence>
<protein>
    <submittedName>
        <fullName evidence="2">Uncharacterized protein</fullName>
    </submittedName>
</protein>
<gene>
    <name evidence="2" type="ORF">Taro_006858</name>
</gene>
<name>A0A843TWH4_COLES</name>
<dbReference type="EMBL" id="NMUH01000210">
    <property type="protein sequence ID" value="MQL74486.1"/>
    <property type="molecule type" value="Genomic_DNA"/>
</dbReference>
<dbReference type="PANTHER" id="PTHR36726:SF4">
    <property type="entry name" value="CLAVATA3_ESR (CLE)-RELATED PROTEIN 45"/>
    <property type="match status" value="1"/>
</dbReference>
<proteinExistence type="predicted"/>
<keyword evidence="3" id="KW-1185">Reference proteome</keyword>